<evidence type="ECO:0008006" key="3">
    <source>
        <dbReference type="Google" id="ProtNLM"/>
    </source>
</evidence>
<gene>
    <name evidence="1" type="ORF">SK3146_01502</name>
</gene>
<reference evidence="1" key="2">
    <citation type="journal article" date="2021" name="J Anim Sci Technol">
        <title>Complete genome sequence of Paenibacillus konkukensis sp. nov. SK3146 as a potential probiotic strain.</title>
        <authorList>
            <person name="Jung H.I."/>
            <person name="Park S."/>
            <person name="Niu K.M."/>
            <person name="Lee S.W."/>
            <person name="Kothari D."/>
            <person name="Yi K.J."/>
            <person name="Kim S.K."/>
        </authorList>
    </citation>
    <scope>NUCLEOTIDE SEQUENCE</scope>
    <source>
        <strain evidence="1">SK3146</strain>
    </source>
</reference>
<evidence type="ECO:0000313" key="1">
    <source>
        <dbReference type="EMBL" id="UQZ82345.1"/>
    </source>
</evidence>
<dbReference type="EMBL" id="CP027059">
    <property type="protein sequence ID" value="UQZ82345.1"/>
    <property type="molecule type" value="Genomic_DNA"/>
</dbReference>
<evidence type="ECO:0000313" key="2">
    <source>
        <dbReference type="Proteomes" id="UP001057134"/>
    </source>
</evidence>
<sequence length="230" mass="26058">MQGIYVRQLLGYFQKNLWRRSNLKFLIIQPKLEKGVAQIENELRNHPSADAVIFPEGYLNENVAQACRLAKTYNKILIGGYRRLSESPKDRAIIISRTGEIVLDRVKYSDTAFATVDNFKIGHILCDELVRQGMRSADTSGMDLIVHPIGVGMFSDEQFEEWIHAAREIAITYQTKVIGTSHADGSFRGGSVSIPIAYGIDEHGDSLFISKNDVRTRILELEKQEEFHTK</sequence>
<dbReference type="InterPro" id="IPR036526">
    <property type="entry name" value="C-N_Hydrolase_sf"/>
</dbReference>
<protein>
    <recommendedName>
        <fullName evidence="3">CN hydrolase domain-containing protein</fullName>
    </recommendedName>
</protein>
<dbReference type="SUPFAM" id="SSF56317">
    <property type="entry name" value="Carbon-nitrogen hydrolase"/>
    <property type="match status" value="1"/>
</dbReference>
<organism evidence="1 2">
    <name type="scientific">Paenibacillus konkukensis</name>
    <dbReference type="NCBI Taxonomy" id="2020716"/>
    <lineage>
        <taxon>Bacteria</taxon>
        <taxon>Bacillati</taxon>
        <taxon>Bacillota</taxon>
        <taxon>Bacilli</taxon>
        <taxon>Bacillales</taxon>
        <taxon>Paenibacillaceae</taxon>
        <taxon>Paenibacillus</taxon>
    </lineage>
</organism>
<dbReference type="Gene3D" id="3.60.110.10">
    <property type="entry name" value="Carbon-nitrogen hydrolase"/>
    <property type="match status" value="1"/>
</dbReference>
<proteinExistence type="predicted"/>
<dbReference type="Proteomes" id="UP001057134">
    <property type="component" value="Chromosome"/>
</dbReference>
<name>A0ABY4RKJ6_9BACL</name>
<keyword evidence="2" id="KW-1185">Reference proteome</keyword>
<accession>A0ABY4RKJ6</accession>
<reference evidence="1" key="1">
    <citation type="submission" date="2018-02" db="EMBL/GenBank/DDBJ databases">
        <authorList>
            <person name="Kim S.-K."/>
            <person name="Jung H.-I."/>
            <person name="Lee S.-W."/>
        </authorList>
    </citation>
    <scope>NUCLEOTIDE SEQUENCE</scope>
    <source>
        <strain evidence="1">SK3146</strain>
    </source>
</reference>